<evidence type="ECO:0000256" key="10">
    <source>
        <dbReference type="ARBA" id="ARBA00023180"/>
    </source>
</evidence>
<evidence type="ECO:0000256" key="5">
    <source>
        <dbReference type="ARBA" id="ARBA00022502"/>
    </source>
</evidence>
<dbReference type="PANTHER" id="PTHR28533">
    <property type="entry name" value="PROTEIN PBN1"/>
    <property type="match status" value="1"/>
</dbReference>
<dbReference type="GO" id="GO:1990529">
    <property type="term" value="C:glycosylphosphatidylinositol-mannosyltransferase I complex"/>
    <property type="evidence" value="ECO:0007669"/>
    <property type="project" value="TreeGrafter"/>
</dbReference>
<comment type="pathway">
    <text evidence="2 11">Glycolipid biosynthesis; glycosylphosphatidylinositol-anchor biosynthesis.</text>
</comment>
<dbReference type="GO" id="GO:0005789">
    <property type="term" value="C:endoplasmic reticulum membrane"/>
    <property type="evidence" value="ECO:0007669"/>
    <property type="project" value="UniProtKB-SubCell"/>
</dbReference>
<evidence type="ECO:0000256" key="6">
    <source>
        <dbReference type="ARBA" id="ARBA00022692"/>
    </source>
</evidence>
<comment type="similarity">
    <text evidence="3 11">Belongs to the PIGX family.</text>
</comment>
<evidence type="ECO:0000256" key="7">
    <source>
        <dbReference type="ARBA" id="ARBA00022824"/>
    </source>
</evidence>
<keyword evidence="5 11" id="KW-0337">GPI-anchor biosynthesis</keyword>
<evidence type="ECO:0000256" key="1">
    <source>
        <dbReference type="ARBA" id="ARBA00004643"/>
    </source>
</evidence>
<evidence type="ECO:0000256" key="8">
    <source>
        <dbReference type="ARBA" id="ARBA00022989"/>
    </source>
</evidence>
<proteinExistence type="inferred from homology"/>
<keyword evidence="13" id="KW-1185">Reference proteome</keyword>
<evidence type="ECO:0000313" key="13">
    <source>
        <dbReference type="Proteomes" id="UP001055172"/>
    </source>
</evidence>
<dbReference type="PANTHER" id="PTHR28533:SF1">
    <property type="entry name" value="PROTEIN PBN1"/>
    <property type="match status" value="1"/>
</dbReference>
<comment type="subcellular location">
    <subcellularLocation>
        <location evidence="11">Endoplasmic reticulum membrane</location>
        <topology evidence="11">Single-pass membrane protein</topology>
    </subcellularLocation>
    <subcellularLocation>
        <location evidence="1">Endoplasmic reticulum membrane</location>
        <topology evidence="1">Single-pass type III membrane protein</topology>
    </subcellularLocation>
</comment>
<feature type="transmembrane region" description="Helical" evidence="11">
    <location>
        <begin position="474"/>
        <end position="496"/>
    </location>
</feature>
<keyword evidence="10" id="KW-0325">Glycoprotein</keyword>
<gene>
    <name evidence="12" type="ORF">ColLi_03549</name>
</gene>
<keyword evidence="6 11" id="KW-0812">Transmembrane</keyword>
<protein>
    <recommendedName>
        <fullName evidence="4 11">Protein PBN1</fullName>
    </recommendedName>
</protein>
<dbReference type="Pfam" id="PF08320">
    <property type="entry name" value="PIG-X"/>
    <property type="match status" value="1"/>
</dbReference>
<dbReference type="GO" id="GO:0006506">
    <property type="term" value="P:GPI anchor biosynthetic process"/>
    <property type="evidence" value="ECO:0007669"/>
    <property type="project" value="UniProtKB-KW"/>
</dbReference>
<dbReference type="AlphaFoldDB" id="A0AA37LQJ5"/>
<evidence type="ECO:0000256" key="2">
    <source>
        <dbReference type="ARBA" id="ARBA00004687"/>
    </source>
</evidence>
<evidence type="ECO:0000256" key="9">
    <source>
        <dbReference type="ARBA" id="ARBA00023136"/>
    </source>
</evidence>
<evidence type="ECO:0000256" key="4">
    <source>
        <dbReference type="ARBA" id="ARBA00020410"/>
    </source>
</evidence>
<dbReference type="GO" id="GO:0000030">
    <property type="term" value="F:mannosyltransferase activity"/>
    <property type="evidence" value="ECO:0007669"/>
    <property type="project" value="TreeGrafter"/>
</dbReference>
<accession>A0AA37LQJ5</accession>
<evidence type="ECO:0000313" key="12">
    <source>
        <dbReference type="EMBL" id="GJC80711.1"/>
    </source>
</evidence>
<dbReference type="InterPro" id="IPR042322">
    <property type="entry name" value="Pbn1"/>
</dbReference>
<dbReference type="SMART" id="SM00780">
    <property type="entry name" value="PIG-X"/>
    <property type="match status" value="1"/>
</dbReference>
<evidence type="ECO:0000256" key="11">
    <source>
        <dbReference type="RuleBase" id="RU366056"/>
    </source>
</evidence>
<organism evidence="12 13">
    <name type="scientific">Colletotrichum liriopes</name>
    <dbReference type="NCBI Taxonomy" id="708192"/>
    <lineage>
        <taxon>Eukaryota</taxon>
        <taxon>Fungi</taxon>
        <taxon>Dikarya</taxon>
        <taxon>Ascomycota</taxon>
        <taxon>Pezizomycotina</taxon>
        <taxon>Sordariomycetes</taxon>
        <taxon>Hypocreomycetidae</taxon>
        <taxon>Glomerellales</taxon>
        <taxon>Glomerellaceae</taxon>
        <taxon>Colletotrichum</taxon>
        <taxon>Colletotrichum spaethianum species complex</taxon>
    </lineage>
</organism>
<dbReference type="Proteomes" id="UP001055172">
    <property type="component" value="Unassembled WGS sequence"/>
</dbReference>
<keyword evidence="8 11" id="KW-1133">Transmembrane helix</keyword>
<keyword evidence="9 11" id="KW-0472">Membrane</keyword>
<keyword evidence="7 11" id="KW-0256">Endoplasmic reticulum</keyword>
<evidence type="ECO:0000256" key="3">
    <source>
        <dbReference type="ARBA" id="ARBA00010345"/>
    </source>
</evidence>
<comment type="caution">
    <text evidence="12">The sequence shown here is derived from an EMBL/GenBank/DDBJ whole genome shotgun (WGS) entry which is preliminary data.</text>
</comment>
<sequence length="516" mass="56307">MRQRITFVHKPGDGVPLESLEVSNVGVKGPEILSVREDKITLALEELPSELSQLLSESHELHIRWVSPLAYDTIGPLASRVSPGFHLFYTPKKEGEWNGTKLCEALKNAFGGSGCSSSEVRTITIPDVASFTSLPNDRFSHSAALQYYQPLEDLATFTQYAAGQLCSASDTACQSRAEELKTAAALDISYDTISHALKLTAQWPYGKHRVSVTSTPNHRTEVGILTTDSSAKPEPHEIGMAGALTVLGEHKKPSPVLFNVPARHRLHRDASSHPSSFSAKFLEPTGLHPTLQLALTSAKPPVDDAYCAVHAHLTLPKTVFADRYQLADDLFLNSKNLTALRYSTSPVDLEAPAYATKPWGSGVLLELRPPATEKEEEWTAEVPLHLRYLEPAAGGYTDVEVPYPAVFWACSSEEGTKFPSSPFERVNLGYDALFGPRTVFWHVDPRPVAGSAAEDGGRLLSIVRVPVLEAGQAAWVRVGTAAAVVVGFAWVLWRLLATYSKSGYRKGGEVDEKKKQ</sequence>
<reference evidence="12 13" key="1">
    <citation type="submission" date="2021-07" db="EMBL/GenBank/DDBJ databases">
        <title>Genome data of Colletotrichum spaethianum.</title>
        <authorList>
            <person name="Utami Y.D."/>
            <person name="Hiruma K."/>
        </authorList>
    </citation>
    <scope>NUCLEOTIDE SEQUENCE [LARGE SCALE GENOMIC DNA]</scope>
    <source>
        <strain evidence="12 13">MAFF 242679</strain>
    </source>
</reference>
<comment type="function">
    <text evidence="11">Required for proper folding and/or the stability of a subset of proteins in the endoplasmic reticulum. Component of glycosylphosphatidylinositol-mannosyltransferase 1 which transfers the first of the 4 mannoses in the GPI-anchor precursors during GPI-anchor biosynthesis. Probably acts by stabilizing the mannosyltransferase GPI14.</text>
</comment>
<dbReference type="InterPro" id="IPR013233">
    <property type="entry name" value="PIG-X/PBN1"/>
</dbReference>
<name>A0AA37LQJ5_9PEZI</name>
<dbReference type="EMBL" id="BPPX01000006">
    <property type="protein sequence ID" value="GJC80711.1"/>
    <property type="molecule type" value="Genomic_DNA"/>
</dbReference>